<dbReference type="OrthoDB" id="9801597at2"/>
<dbReference type="InterPro" id="IPR036388">
    <property type="entry name" value="WH-like_DNA-bd_sf"/>
</dbReference>
<evidence type="ECO:0000256" key="1">
    <source>
        <dbReference type="PIRNR" id="PIRNR012524"/>
    </source>
</evidence>
<dbReference type="PANTHER" id="PTHR37296:SF1">
    <property type="entry name" value="CONSERVED VIRULENCE FACTOR B"/>
    <property type="match status" value="1"/>
</dbReference>
<dbReference type="InterPro" id="IPR014464">
    <property type="entry name" value="CvfB_fam"/>
</dbReference>
<dbReference type="Proteomes" id="UP000319040">
    <property type="component" value="Unassembled WGS sequence"/>
</dbReference>
<dbReference type="EMBL" id="FXTB01000006">
    <property type="protein sequence ID" value="SMO72867.1"/>
    <property type="molecule type" value="Genomic_DNA"/>
</dbReference>
<evidence type="ECO:0000313" key="4">
    <source>
        <dbReference type="EMBL" id="SMO72867.1"/>
    </source>
</evidence>
<evidence type="ECO:0000259" key="3">
    <source>
        <dbReference type="Pfam" id="PF17783"/>
    </source>
</evidence>
<protein>
    <recommendedName>
        <fullName evidence="6">GntR family transcriptional regulator</fullName>
    </recommendedName>
</protein>
<dbReference type="Pfam" id="PF17783">
    <property type="entry name" value="WHD_CvfB"/>
    <property type="match status" value="1"/>
</dbReference>
<dbReference type="AlphaFoldDB" id="A0A521DMD8"/>
<dbReference type="Gene3D" id="2.40.50.140">
    <property type="entry name" value="Nucleic acid-binding proteins"/>
    <property type="match status" value="1"/>
</dbReference>
<evidence type="ECO:0000313" key="5">
    <source>
        <dbReference type="Proteomes" id="UP000319040"/>
    </source>
</evidence>
<dbReference type="PANTHER" id="PTHR37296">
    <property type="entry name" value="CONSERVED VIRULENCE FACTOR B"/>
    <property type="match status" value="1"/>
</dbReference>
<dbReference type="Pfam" id="PF13509">
    <property type="entry name" value="S1_2"/>
    <property type="match status" value="1"/>
</dbReference>
<sequence>MAEIGKYNVLKVVKDLDFGLYLDGGEELGEILIPRRYVPVNCTVGNELEVFIYLDSEDRLIATTEMPEATVGEFAFLEAVSVSKVGAFLNWGLPKDLLVPFREQKMDIEKGKKYVVYIYLDDESRRIAGSTKIEKFLDNLPPNYHVGQQVDLMVFNQSELGYKAIVNGMHTGIIYDNEVFRNLKKGEKIKGYIKKVREDDKIDLVLEKPGYGKVDGIAQALLERLKKANGFIDITDKSPADEIARRLGISKKNFKKAVGALYKQKIITIEAGGIRLLE</sequence>
<dbReference type="InterPro" id="IPR040764">
    <property type="entry name" value="CvfB_WH"/>
</dbReference>
<evidence type="ECO:0000259" key="2">
    <source>
        <dbReference type="Pfam" id="PF13509"/>
    </source>
</evidence>
<feature type="domain" description="Conserved virulence factor B first S1" evidence="2">
    <location>
        <begin position="4"/>
        <end position="64"/>
    </location>
</feature>
<dbReference type="PIRSF" id="PIRSF012524">
    <property type="entry name" value="YitL_S1"/>
    <property type="match status" value="1"/>
</dbReference>
<dbReference type="RefSeq" id="WP_142533733.1">
    <property type="nucleotide sequence ID" value="NZ_FXTB01000006.1"/>
</dbReference>
<proteinExistence type="inferred from homology"/>
<dbReference type="InterPro" id="IPR039566">
    <property type="entry name" value="CvfB_S1_st"/>
</dbReference>
<evidence type="ECO:0008006" key="6">
    <source>
        <dbReference type="Google" id="ProtNLM"/>
    </source>
</evidence>
<keyword evidence="5" id="KW-1185">Reference proteome</keyword>
<accession>A0A521DMD8</accession>
<dbReference type="Gene3D" id="1.10.10.10">
    <property type="entry name" value="Winged helix-like DNA-binding domain superfamily/Winged helix DNA-binding domain"/>
    <property type="match status" value="1"/>
</dbReference>
<feature type="domain" description="Conserved virulence factor B-like winged helix" evidence="3">
    <location>
        <begin position="219"/>
        <end position="276"/>
    </location>
</feature>
<dbReference type="InterPro" id="IPR012340">
    <property type="entry name" value="NA-bd_OB-fold"/>
</dbReference>
<organism evidence="4 5">
    <name type="scientific">Saccharicrinis carchari</name>
    <dbReference type="NCBI Taxonomy" id="1168039"/>
    <lineage>
        <taxon>Bacteria</taxon>
        <taxon>Pseudomonadati</taxon>
        <taxon>Bacteroidota</taxon>
        <taxon>Bacteroidia</taxon>
        <taxon>Marinilabiliales</taxon>
        <taxon>Marinilabiliaceae</taxon>
        <taxon>Saccharicrinis</taxon>
    </lineage>
</organism>
<comment type="similarity">
    <text evidence="1">Belongs to the CvfB family.</text>
</comment>
<gene>
    <name evidence="4" type="ORF">SAMN06265379_10618</name>
</gene>
<name>A0A521DMD8_SACCC</name>
<reference evidence="4 5" key="1">
    <citation type="submission" date="2017-05" db="EMBL/GenBank/DDBJ databases">
        <authorList>
            <person name="Varghese N."/>
            <person name="Submissions S."/>
        </authorList>
    </citation>
    <scope>NUCLEOTIDE SEQUENCE [LARGE SCALE GENOMIC DNA]</scope>
    <source>
        <strain evidence="4 5">DSM 27040</strain>
    </source>
</reference>